<gene>
    <name evidence="1" type="ORF">LSH36_1062g00024</name>
</gene>
<protein>
    <submittedName>
        <fullName evidence="1">Uncharacterized protein</fullName>
    </submittedName>
</protein>
<sequence>MATRRPYLVSFMILAIFSLDSRSVSLTSTALL</sequence>
<dbReference type="AlphaFoldDB" id="A0AAD9IVE1"/>
<comment type="caution">
    <text evidence="1">The sequence shown here is derived from an EMBL/GenBank/DDBJ whole genome shotgun (WGS) entry which is preliminary data.</text>
</comment>
<dbReference type="Proteomes" id="UP001208570">
    <property type="component" value="Unassembled WGS sequence"/>
</dbReference>
<accession>A0AAD9IVE1</accession>
<keyword evidence="2" id="KW-1185">Reference proteome</keyword>
<dbReference type="EMBL" id="JAODUP010001062">
    <property type="protein sequence ID" value="KAK2141646.1"/>
    <property type="molecule type" value="Genomic_DNA"/>
</dbReference>
<organism evidence="1 2">
    <name type="scientific">Paralvinella palmiformis</name>
    <dbReference type="NCBI Taxonomy" id="53620"/>
    <lineage>
        <taxon>Eukaryota</taxon>
        <taxon>Metazoa</taxon>
        <taxon>Spiralia</taxon>
        <taxon>Lophotrochozoa</taxon>
        <taxon>Annelida</taxon>
        <taxon>Polychaeta</taxon>
        <taxon>Sedentaria</taxon>
        <taxon>Canalipalpata</taxon>
        <taxon>Terebellida</taxon>
        <taxon>Terebelliformia</taxon>
        <taxon>Alvinellidae</taxon>
        <taxon>Paralvinella</taxon>
    </lineage>
</organism>
<name>A0AAD9IVE1_9ANNE</name>
<proteinExistence type="predicted"/>
<reference evidence="1" key="1">
    <citation type="journal article" date="2023" name="Mol. Biol. Evol.">
        <title>Third-Generation Sequencing Reveals the Adaptive Role of the Epigenome in Three Deep-Sea Polychaetes.</title>
        <authorList>
            <person name="Perez M."/>
            <person name="Aroh O."/>
            <person name="Sun Y."/>
            <person name="Lan Y."/>
            <person name="Juniper S.K."/>
            <person name="Young C.R."/>
            <person name="Angers B."/>
            <person name="Qian P.Y."/>
        </authorList>
    </citation>
    <scope>NUCLEOTIDE SEQUENCE</scope>
    <source>
        <strain evidence="1">P08H-3</strain>
    </source>
</reference>
<evidence type="ECO:0000313" key="1">
    <source>
        <dbReference type="EMBL" id="KAK2141646.1"/>
    </source>
</evidence>
<evidence type="ECO:0000313" key="2">
    <source>
        <dbReference type="Proteomes" id="UP001208570"/>
    </source>
</evidence>